<protein>
    <submittedName>
        <fullName evidence="3">Uncharacterized protein</fullName>
    </submittedName>
</protein>
<dbReference type="Proteomes" id="UP000694558">
    <property type="component" value="Chromosome 8"/>
</dbReference>
<dbReference type="Ensembl" id="ENSSMAT00000005723.2">
    <property type="protein sequence ID" value="ENSSMAP00000005647.2"/>
    <property type="gene ID" value="ENSSMAG00000003487.2"/>
</dbReference>
<reference evidence="3" key="2">
    <citation type="submission" date="2025-08" db="UniProtKB">
        <authorList>
            <consortium name="Ensembl"/>
        </authorList>
    </citation>
    <scope>IDENTIFICATION</scope>
</reference>
<keyword evidence="2" id="KW-1133">Transmembrane helix</keyword>
<proteinExistence type="predicted"/>
<sequence>MELPFTDFELTFIIVAFVVFSLFSMASIFIQPVRSCVQMRKVCSSLYHIRAGKYQLFKCCELCSCSLSEKDVDEAKASRPLNRRQRVITKQAGQRP</sequence>
<name>A0A8D2ZPS5_SCOMX</name>
<feature type="region of interest" description="Disordered" evidence="1">
    <location>
        <begin position="72"/>
        <end position="96"/>
    </location>
</feature>
<evidence type="ECO:0000313" key="3">
    <source>
        <dbReference type="Ensembl" id="ENSSMAP00000005647.2"/>
    </source>
</evidence>
<keyword evidence="2" id="KW-0812">Transmembrane</keyword>
<evidence type="ECO:0000313" key="4">
    <source>
        <dbReference type="Proteomes" id="UP000694558"/>
    </source>
</evidence>
<reference evidence="3" key="1">
    <citation type="submission" date="2023-05" db="EMBL/GenBank/DDBJ databases">
        <title>High-quality long-read genome of Scophthalmus maximus.</title>
        <authorList>
            <person name="Lien S."/>
            <person name="Martinez P."/>
        </authorList>
    </citation>
    <scope>NUCLEOTIDE SEQUENCE [LARGE SCALE GENOMIC DNA]</scope>
</reference>
<feature type="transmembrane region" description="Helical" evidence="2">
    <location>
        <begin position="12"/>
        <end position="30"/>
    </location>
</feature>
<organism evidence="3 4">
    <name type="scientific">Scophthalmus maximus</name>
    <name type="common">Turbot</name>
    <name type="synonym">Psetta maxima</name>
    <dbReference type="NCBI Taxonomy" id="52904"/>
    <lineage>
        <taxon>Eukaryota</taxon>
        <taxon>Metazoa</taxon>
        <taxon>Chordata</taxon>
        <taxon>Craniata</taxon>
        <taxon>Vertebrata</taxon>
        <taxon>Euteleostomi</taxon>
        <taxon>Actinopterygii</taxon>
        <taxon>Neopterygii</taxon>
        <taxon>Teleostei</taxon>
        <taxon>Neoteleostei</taxon>
        <taxon>Acanthomorphata</taxon>
        <taxon>Carangaria</taxon>
        <taxon>Pleuronectiformes</taxon>
        <taxon>Pleuronectoidei</taxon>
        <taxon>Scophthalmidae</taxon>
        <taxon>Scophthalmus</taxon>
    </lineage>
</organism>
<dbReference type="AlphaFoldDB" id="A0A8D2ZPS5"/>
<accession>A0A8D2ZPS5</accession>
<evidence type="ECO:0000256" key="1">
    <source>
        <dbReference type="SAM" id="MobiDB-lite"/>
    </source>
</evidence>
<keyword evidence="2" id="KW-0472">Membrane</keyword>
<evidence type="ECO:0000256" key="2">
    <source>
        <dbReference type="SAM" id="Phobius"/>
    </source>
</evidence>